<evidence type="ECO:0000313" key="1">
    <source>
        <dbReference type="EMBL" id="CDL94552.1"/>
    </source>
</evidence>
<reference evidence="1" key="1">
    <citation type="submission" date="2013-03" db="EMBL/GenBank/DDBJ databases">
        <authorList>
            <person name="Aslett M."/>
        </authorList>
    </citation>
    <scope>NUCLEOTIDE SEQUENCE [LARGE SCALE GENOMIC DNA]</scope>
    <source>
        <strain evidence="1">ISE/inbred ISE</strain>
    </source>
</reference>
<name>W6NQS8_HAECO</name>
<organism evidence="1">
    <name type="scientific">Haemonchus contortus</name>
    <name type="common">Barber pole worm</name>
    <dbReference type="NCBI Taxonomy" id="6289"/>
    <lineage>
        <taxon>Eukaryota</taxon>
        <taxon>Metazoa</taxon>
        <taxon>Ecdysozoa</taxon>
        <taxon>Nematoda</taxon>
        <taxon>Chromadorea</taxon>
        <taxon>Rhabditida</taxon>
        <taxon>Rhabditina</taxon>
        <taxon>Rhabditomorpha</taxon>
        <taxon>Strongyloidea</taxon>
        <taxon>Trichostrongylidae</taxon>
        <taxon>Haemonchus</taxon>
    </lineage>
</organism>
<gene>
    <name evidence="1" type="ORF">HCOI_01434000</name>
</gene>
<dbReference type="AlphaFoldDB" id="W6NQS8"/>
<dbReference type="Pfam" id="PF21122">
    <property type="entry name" value="KA1_BRSK"/>
    <property type="match status" value="1"/>
</dbReference>
<reference evidence="1" key="2">
    <citation type="submission" date="2013-05" db="EMBL/GenBank/DDBJ databases">
        <title>The genome and transcriptome of Haemonchus contortus: a key model parasite for drug and vaccine discovery.</title>
        <authorList>
            <person name="Laing R."/>
            <person name="Kikuchi T."/>
            <person name="Martinelli A."/>
            <person name="Tsai I.J."/>
            <person name="Beech R.N."/>
            <person name="Redman E."/>
            <person name="Holroyd N."/>
            <person name="Bartley D.J."/>
            <person name="Beasley H."/>
            <person name="Britton C."/>
            <person name="Curran D."/>
            <person name="Devaney E."/>
            <person name="Gilabert A."/>
            <person name="Jackson F."/>
            <person name="Hunt M."/>
            <person name="Johnston S."/>
            <person name="Kryukov I."/>
            <person name="Li K."/>
            <person name="Morrison A.A."/>
            <person name="Reid A.J."/>
            <person name="Sargison N."/>
            <person name="Saunders G."/>
            <person name="Wasmuth J.D."/>
            <person name="Wolstenholme A."/>
            <person name="Berriman M."/>
            <person name="Gilleard J.S."/>
            <person name="Cotton J.A."/>
        </authorList>
    </citation>
    <scope>NUCLEOTIDE SEQUENCE [LARGE SCALE GENOMIC DNA]</scope>
    <source>
        <strain evidence="1">ISE/inbred ISE</strain>
    </source>
</reference>
<keyword evidence="1" id="KW-0808">Transferase</keyword>
<dbReference type="GO" id="GO:0016301">
    <property type="term" value="F:kinase activity"/>
    <property type="evidence" value="ECO:0007669"/>
    <property type="project" value="UniProtKB-KW"/>
</dbReference>
<dbReference type="EMBL" id="CAVP010058382">
    <property type="protein sequence ID" value="CDL94552.1"/>
    <property type="molecule type" value="Genomic_DNA"/>
</dbReference>
<sequence>MPNPMFVNCGGVADLVKKSWFGSLTSSTSVERDDTYCVPVEGRTLNAIKAELIRSFLTIHELSHCVVGQNCFRVEYKRGPTVGGGVFSRGVKMNVDIVTSSQKLIAMNGEPPSYVVQFVLLAGPTRRFKRLVEHLASILQGSTLQRAERAQQAALMVRPRRLSDSSVSSACSDTEASSSMNVIARTGVSPAIPLASAVPPHTCHLFLALLMDASLEAAISFTPLLELSTIGEAARDLQFLI</sequence>
<accession>W6NQS8</accession>
<proteinExistence type="predicted"/>
<comment type="caution">
    <text evidence="1">The sequence shown here is derived from an EMBL/GenBank/DDBJ whole genome shotgun (WGS) entry which is preliminary data.</text>
</comment>
<keyword evidence="1" id="KW-0418">Kinase</keyword>
<protein>
    <submittedName>
        <fullName evidence="1">Serine/threonine kinase SAD-1</fullName>
    </submittedName>
</protein>